<dbReference type="InterPro" id="IPR037401">
    <property type="entry name" value="SnoaL-like"/>
</dbReference>
<accession>A0A9E7BZ54</accession>
<dbReference type="SUPFAM" id="SSF54427">
    <property type="entry name" value="NTF2-like"/>
    <property type="match status" value="1"/>
</dbReference>
<keyword evidence="3" id="KW-1185">Reference proteome</keyword>
<gene>
    <name evidence="2" type="ORF">DSM104329_00434</name>
</gene>
<protein>
    <recommendedName>
        <fullName evidence="1">SnoaL-like domain-containing protein</fullName>
    </recommendedName>
</protein>
<dbReference type="KEGG" id="sbae:DSM104329_00434"/>
<organism evidence="2 3">
    <name type="scientific">Capillimicrobium parvum</name>
    <dbReference type="NCBI Taxonomy" id="2884022"/>
    <lineage>
        <taxon>Bacteria</taxon>
        <taxon>Bacillati</taxon>
        <taxon>Actinomycetota</taxon>
        <taxon>Thermoleophilia</taxon>
        <taxon>Solirubrobacterales</taxon>
        <taxon>Capillimicrobiaceae</taxon>
        <taxon>Capillimicrobium</taxon>
    </lineage>
</organism>
<dbReference type="Proteomes" id="UP001162834">
    <property type="component" value="Chromosome"/>
</dbReference>
<feature type="domain" description="SnoaL-like" evidence="1">
    <location>
        <begin position="17"/>
        <end position="115"/>
    </location>
</feature>
<dbReference type="InterPro" id="IPR032710">
    <property type="entry name" value="NTF2-like_dom_sf"/>
</dbReference>
<name>A0A9E7BZ54_9ACTN</name>
<dbReference type="EMBL" id="CP087164">
    <property type="protein sequence ID" value="UGS34063.1"/>
    <property type="molecule type" value="Genomic_DNA"/>
</dbReference>
<evidence type="ECO:0000259" key="1">
    <source>
        <dbReference type="Pfam" id="PF12680"/>
    </source>
</evidence>
<evidence type="ECO:0000313" key="3">
    <source>
        <dbReference type="Proteomes" id="UP001162834"/>
    </source>
</evidence>
<proteinExistence type="predicted"/>
<dbReference type="AlphaFoldDB" id="A0A9E7BZ54"/>
<reference evidence="2" key="1">
    <citation type="journal article" date="2022" name="Int. J. Syst. Evol. Microbiol.">
        <title>Pseudomonas aegrilactucae sp. nov. and Pseudomonas morbosilactucae sp. nov., pathogens causing bacterial rot of lettuce in Japan.</title>
        <authorList>
            <person name="Sawada H."/>
            <person name="Fujikawa T."/>
            <person name="Satou M."/>
        </authorList>
    </citation>
    <scope>NUCLEOTIDE SEQUENCE</scope>
    <source>
        <strain evidence="2">0166_1</strain>
    </source>
</reference>
<dbReference type="RefSeq" id="WP_259313752.1">
    <property type="nucleotide sequence ID" value="NZ_CP087164.1"/>
</dbReference>
<evidence type="ECO:0000313" key="2">
    <source>
        <dbReference type="EMBL" id="UGS34063.1"/>
    </source>
</evidence>
<sequence length="143" mass="16246">MAGREYSEQEQANLEVVKKWVEYYNTDPDRMVQEVYAPDLVVKTMGAGTYTGHDHFLKVERDVLQAAPRRKFRLDHVHVDGDTVIVEVALLNPDAGDDWELYMAAVLIVEDGQIKFDRSFHNIGSEYPLWPGLEDADPNKPGA</sequence>
<dbReference type="Gene3D" id="3.10.450.50">
    <property type="match status" value="1"/>
</dbReference>
<dbReference type="Pfam" id="PF12680">
    <property type="entry name" value="SnoaL_2"/>
    <property type="match status" value="1"/>
</dbReference>